<keyword evidence="3" id="KW-1185">Reference proteome</keyword>
<proteinExistence type="predicted"/>
<sequence length="149" mass="17341">MPGFQARRATEKSYREELQRRATEKSYREELQRRATEKSYRESWLSLSFSQCQERQVWREGLQARTTGKDYRQGLQARTTGKDYRQGPTAAVVHSVPGVKVGLLGGKGAKMRGSIGSAAVELEWRSRRRERRTRPALQTTYRYLVDVKW</sequence>
<organism evidence="2 3">
    <name type="scientific">Kribbella koreensis</name>
    <dbReference type="NCBI Taxonomy" id="57909"/>
    <lineage>
        <taxon>Bacteria</taxon>
        <taxon>Bacillati</taxon>
        <taxon>Actinomycetota</taxon>
        <taxon>Actinomycetes</taxon>
        <taxon>Propionibacteriales</taxon>
        <taxon>Kribbellaceae</taxon>
        <taxon>Kribbella</taxon>
    </lineage>
</organism>
<reference evidence="3" key="1">
    <citation type="journal article" date="2019" name="Int. J. Syst. Evol. Microbiol.">
        <title>The Global Catalogue of Microorganisms (GCM) 10K type strain sequencing project: providing services to taxonomists for standard genome sequencing and annotation.</title>
        <authorList>
            <consortium name="The Broad Institute Genomics Platform"/>
            <consortium name="The Broad Institute Genome Sequencing Center for Infectious Disease"/>
            <person name="Wu L."/>
            <person name="Ma J."/>
        </authorList>
    </citation>
    <scope>NUCLEOTIDE SEQUENCE [LARGE SCALE GENOMIC DNA]</scope>
    <source>
        <strain evidence="3">JCM 10977</strain>
    </source>
</reference>
<evidence type="ECO:0000313" key="2">
    <source>
        <dbReference type="EMBL" id="GAA0938844.1"/>
    </source>
</evidence>
<evidence type="ECO:0000256" key="1">
    <source>
        <dbReference type="SAM" id="MobiDB-lite"/>
    </source>
</evidence>
<comment type="caution">
    <text evidence="2">The sequence shown here is derived from an EMBL/GenBank/DDBJ whole genome shotgun (WGS) entry which is preliminary data.</text>
</comment>
<feature type="compositionally biased region" description="Basic and acidic residues" evidence="1">
    <location>
        <begin position="8"/>
        <end position="40"/>
    </location>
</feature>
<dbReference type="Proteomes" id="UP001500542">
    <property type="component" value="Unassembled WGS sequence"/>
</dbReference>
<dbReference type="EMBL" id="BAAAHK010000007">
    <property type="protein sequence ID" value="GAA0938844.1"/>
    <property type="molecule type" value="Genomic_DNA"/>
</dbReference>
<gene>
    <name evidence="2" type="ORF">GCM10009554_28100</name>
</gene>
<protein>
    <submittedName>
        <fullName evidence="2">Uncharacterized protein</fullName>
    </submittedName>
</protein>
<name>A0ABP4AMM2_9ACTN</name>
<feature type="region of interest" description="Disordered" evidence="1">
    <location>
        <begin position="1"/>
        <end position="40"/>
    </location>
</feature>
<evidence type="ECO:0000313" key="3">
    <source>
        <dbReference type="Proteomes" id="UP001500542"/>
    </source>
</evidence>
<dbReference type="RefSeq" id="WP_343968822.1">
    <property type="nucleotide sequence ID" value="NZ_BAAAHK010000007.1"/>
</dbReference>
<feature type="region of interest" description="Disordered" evidence="1">
    <location>
        <begin position="69"/>
        <end position="88"/>
    </location>
</feature>
<accession>A0ABP4AMM2</accession>